<reference evidence="1" key="1">
    <citation type="submission" date="2021-03" db="EMBL/GenBank/DDBJ databases">
        <title>Revisited historic fungal species revealed as producer of novel bioactive compounds through whole genome sequencing and comparative genomics.</title>
        <authorList>
            <person name="Vignolle G.A."/>
            <person name="Hochenegger N."/>
            <person name="Mach R.L."/>
            <person name="Mach-Aigner A.R."/>
            <person name="Javad Rahimi M."/>
            <person name="Salim K.A."/>
            <person name="Chan C.M."/>
            <person name="Lim L.B.L."/>
            <person name="Cai F."/>
            <person name="Druzhinina I.S."/>
            <person name="U'Ren J.M."/>
            <person name="Derntl C."/>
        </authorList>
    </citation>
    <scope>NUCLEOTIDE SEQUENCE</scope>
    <source>
        <strain evidence="1">TUCIM 5799</strain>
    </source>
</reference>
<sequence>MPDNEKKGAAVDSRIISTAYDFSWAGAADMSSQLDLSGGLCFTIMDAPKDFPVNVTNSYTKDDVNSASCNPVLGQACVDAIVSQANRETGSPVRCSAPQRSWYALPECQSTLGYTDTVLGTWGAVTFSYGFFNHSSNSTNSWENGEGWYGSFSAPQNRSGGAEYYTATNRLQIILVNPIVRGPGSSGTLENAPYIQGPQLSCMRVNTTKLPTGDLDGNGVVLTSEAVMQSVGVSLMHTAVSSRSLGLFVVLSIMFTIEVAGHLP</sequence>
<dbReference type="AlphaFoldDB" id="A0A9P9WQ07"/>
<comment type="caution">
    <text evidence="1">The sequence shown here is derived from an EMBL/GenBank/DDBJ whole genome shotgun (WGS) entry which is preliminary data.</text>
</comment>
<dbReference type="Proteomes" id="UP000829685">
    <property type="component" value="Unassembled WGS sequence"/>
</dbReference>
<protein>
    <submittedName>
        <fullName evidence="1">Uncharacterized protein</fullName>
    </submittedName>
</protein>
<gene>
    <name evidence="1" type="ORF">JX265_004773</name>
</gene>
<evidence type="ECO:0000313" key="2">
    <source>
        <dbReference type="Proteomes" id="UP000829685"/>
    </source>
</evidence>
<keyword evidence="2" id="KW-1185">Reference proteome</keyword>
<accession>A0A9P9WQ07</accession>
<organism evidence="1 2">
    <name type="scientific">Neoarthrinium moseri</name>
    <dbReference type="NCBI Taxonomy" id="1658444"/>
    <lineage>
        <taxon>Eukaryota</taxon>
        <taxon>Fungi</taxon>
        <taxon>Dikarya</taxon>
        <taxon>Ascomycota</taxon>
        <taxon>Pezizomycotina</taxon>
        <taxon>Sordariomycetes</taxon>
        <taxon>Xylariomycetidae</taxon>
        <taxon>Amphisphaeriales</taxon>
        <taxon>Apiosporaceae</taxon>
        <taxon>Neoarthrinium</taxon>
    </lineage>
</organism>
<evidence type="ECO:0000313" key="1">
    <source>
        <dbReference type="EMBL" id="KAI1874565.1"/>
    </source>
</evidence>
<name>A0A9P9WQ07_9PEZI</name>
<proteinExistence type="predicted"/>
<dbReference type="EMBL" id="JAFIMR010000009">
    <property type="protein sequence ID" value="KAI1874565.1"/>
    <property type="molecule type" value="Genomic_DNA"/>
</dbReference>